<evidence type="ECO:0000313" key="2">
    <source>
        <dbReference type="EMBL" id="OXV11998.1"/>
    </source>
</evidence>
<name>A0A232M6P6_9EURO</name>
<organism evidence="2 3">
    <name type="scientific">Elaphomyces granulatus</name>
    <dbReference type="NCBI Taxonomy" id="519963"/>
    <lineage>
        <taxon>Eukaryota</taxon>
        <taxon>Fungi</taxon>
        <taxon>Dikarya</taxon>
        <taxon>Ascomycota</taxon>
        <taxon>Pezizomycotina</taxon>
        <taxon>Eurotiomycetes</taxon>
        <taxon>Eurotiomycetidae</taxon>
        <taxon>Eurotiales</taxon>
        <taxon>Elaphomycetaceae</taxon>
        <taxon>Elaphomyces</taxon>
    </lineage>
</organism>
<evidence type="ECO:0000256" key="1">
    <source>
        <dbReference type="SAM" id="MobiDB-lite"/>
    </source>
</evidence>
<keyword evidence="3" id="KW-1185">Reference proteome</keyword>
<dbReference type="EMBL" id="NPHW01002194">
    <property type="protein sequence ID" value="OXV11998.1"/>
    <property type="molecule type" value="Genomic_DNA"/>
</dbReference>
<reference evidence="2 3" key="1">
    <citation type="journal article" date="2015" name="Environ. Microbiol.">
        <title>Metagenome sequence of Elaphomyces granulatus from sporocarp tissue reveals Ascomycota ectomycorrhizal fingerprints of genome expansion and a Proteobacteria-rich microbiome.</title>
        <authorList>
            <person name="Quandt C.A."/>
            <person name="Kohler A."/>
            <person name="Hesse C.N."/>
            <person name="Sharpton T.J."/>
            <person name="Martin F."/>
            <person name="Spatafora J.W."/>
        </authorList>
    </citation>
    <scope>NUCLEOTIDE SEQUENCE [LARGE SCALE GENOMIC DNA]</scope>
    <source>
        <strain evidence="2 3">OSC145934</strain>
    </source>
</reference>
<comment type="caution">
    <text evidence="2">The sequence shown here is derived from an EMBL/GenBank/DDBJ whole genome shotgun (WGS) entry which is preliminary data.</text>
</comment>
<dbReference type="AlphaFoldDB" id="A0A232M6P6"/>
<evidence type="ECO:0000313" key="3">
    <source>
        <dbReference type="Proteomes" id="UP000243515"/>
    </source>
</evidence>
<proteinExistence type="predicted"/>
<dbReference type="Proteomes" id="UP000243515">
    <property type="component" value="Unassembled WGS sequence"/>
</dbReference>
<feature type="region of interest" description="Disordered" evidence="1">
    <location>
        <begin position="1"/>
        <end position="39"/>
    </location>
</feature>
<accession>A0A232M6P6</accession>
<protein>
    <submittedName>
        <fullName evidence="2">Uncharacterized protein</fullName>
    </submittedName>
</protein>
<gene>
    <name evidence="2" type="ORF">Egran_00241</name>
</gene>
<sequence length="39" mass="4107">MPGQTLVVGRNGTLNEPQFKEKRANSNLGDGESGDLSSC</sequence>